<dbReference type="eggNOG" id="COG1863">
    <property type="taxonomic scope" value="Bacteria"/>
</dbReference>
<comment type="similarity">
    <text evidence="2">Belongs to the CPA3 antiporters (TC 2.A.63) subunit E family.</text>
</comment>
<feature type="transmembrane region" description="Helical" evidence="8">
    <location>
        <begin position="12"/>
        <end position="29"/>
    </location>
</feature>
<dbReference type="AlphaFoldDB" id="F9UED8"/>
<keyword evidence="6 8" id="KW-0472">Membrane</keyword>
<gene>
    <name evidence="9" type="ORF">ThimaDRAFT_3291</name>
</gene>
<evidence type="ECO:0000256" key="4">
    <source>
        <dbReference type="ARBA" id="ARBA00022692"/>
    </source>
</evidence>
<protein>
    <submittedName>
        <fullName evidence="9">Cation antiporter</fullName>
    </submittedName>
</protein>
<accession>F9UED8</accession>
<feature type="region of interest" description="Disordered" evidence="7">
    <location>
        <begin position="160"/>
        <end position="191"/>
    </location>
</feature>
<dbReference type="PANTHER" id="PTHR34584">
    <property type="entry name" value="NA(+)/H(+) ANTIPORTER SUBUNIT E1"/>
    <property type="match status" value="1"/>
</dbReference>
<evidence type="ECO:0000256" key="7">
    <source>
        <dbReference type="SAM" id="MobiDB-lite"/>
    </source>
</evidence>
<dbReference type="STRING" id="768671.ThimaDRAFT_3291"/>
<dbReference type="Proteomes" id="UP000005459">
    <property type="component" value="Unassembled WGS sequence"/>
</dbReference>
<keyword evidence="4 8" id="KW-0812">Transmembrane</keyword>
<evidence type="ECO:0000256" key="6">
    <source>
        <dbReference type="ARBA" id="ARBA00023136"/>
    </source>
</evidence>
<keyword evidence="3" id="KW-1003">Cell membrane</keyword>
<keyword evidence="5 8" id="KW-1133">Transmembrane helix</keyword>
<organism evidence="9 10">
    <name type="scientific">Thiocapsa marina 5811</name>
    <dbReference type="NCBI Taxonomy" id="768671"/>
    <lineage>
        <taxon>Bacteria</taxon>
        <taxon>Pseudomonadati</taxon>
        <taxon>Pseudomonadota</taxon>
        <taxon>Gammaproteobacteria</taxon>
        <taxon>Chromatiales</taxon>
        <taxon>Chromatiaceae</taxon>
        <taxon>Thiocapsa</taxon>
    </lineage>
</organism>
<evidence type="ECO:0000256" key="8">
    <source>
        <dbReference type="SAM" id="Phobius"/>
    </source>
</evidence>
<evidence type="ECO:0000313" key="9">
    <source>
        <dbReference type="EMBL" id="EGV17259.1"/>
    </source>
</evidence>
<dbReference type="RefSeq" id="WP_007194163.1">
    <property type="nucleotide sequence ID" value="NZ_AFWV01000011.1"/>
</dbReference>
<sequence>MHLQTVFAHPRAVLIRTAGFALVWLVLVGPDPASWIVGGPFVIAATLASLRLSEPRKRNLSLPSLARFIPYFLRESLRGGLDVAARVLLPRLRVQPGNQDYRINLTSSEARLVFIDSISLLPGTLSADLRGDHVTVHALDVRTEVVGDLMTLERHVAAIFGESPAPRPDQTTAHRSPARPLEQPARPEDHS</sequence>
<evidence type="ECO:0000313" key="10">
    <source>
        <dbReference type="Proteomes" id="UP000005459"/>
    </source>
</evidence>
<reference evidence="9 10" key="1">
    <citation type="submission" date="2011-06" db="EMBL/GenBank/DDBJ databases">
        <title>The draft genome of Thiocapsa marina 5811.</title>
        <authorList>
            <consortium name="US DOE Joint Genome Institute (JGI-PGF)"/>
            <person name="Lucas S."/>
            <person name="Han J."/>
            <person name="Cheng J.-F."/>
            <person name="Goodwin L."/>
            <person name="Pitluck S."/>
            <person name="Peters L."/>
            <person name="Land M.L."/>
            <person name="Hauser L."/>
            <person name="Vogl K."/>
            <person name="Liu Z."/>
            <person name="Imhoff J."/>
            <person name="Thiel V."/>
            <person name="Frigaard N.-U."/>
            <person name="Bryant D."/>
            <person name="Woyke T.J."/>
        </authorList>
    </citation>
    <scope>NUCLEOTIDE SEQUENCE [LARGE SCALE GENOMIC DNA]</scope>
    <source>
        <strain evidence="9 10">5811</strain>
    </source>
</reference>
<dbReference type="OrthoDB" id="7852837at2"/>
<dbReference type="PANTHER" id="PTHR34584:SF1">
    <property type="entry name" value="NA(+)_H(+) ANTIPORTER SUBUNIT E1"/>
    <property type="match status" value="1"/>
</dbReference>
<proteinExistence type="inferred from homology"/>
<comment type="subcellular location">
    <subcellularLocation>
        <location evidence="1">Cell membrane</location>
        <topology evidence="1">Multi-pass membrane protein</topology>
    </subcellularLocation>
</comment>
<evidence type="ECO:0000256" key="5">
    <source>
        <dbReference type="ARBA" id="ARBA00022989"/>
    </source>
</evidence>
<dbReference type="GO" id="GO:0005886">
    <property type="term" value="C:plasma membrane"/>
    <property type="evidence" value="ECO:0007669"/>
    <property type="project" value="UniProtKB-SubCell"/>
</dbReference>
<dbReference type="EMBL" id="AFWV01000011">
    <property type="protein sequence ID" value="EGV17259.1"/>
    <property type="molecule type" value="Genomic_DNA"/>
</dbReference>
<evidence type="ECO:0000256" key="2">
    <source>
        <dbReference type="ARBA" id="ARBA00006228"/>
    </source>
</evidence>
<name>F9UED8_9GAMM</name>
<dbReference type="InterPro" id="IPR002758">
    <property type="entry name" value="Cation_antiport_E"/>
</dbReference>
<keyword evidence="10" id="KW-1185">Reference proteome</keyword>
<evidence type="ECO:0000256" key="1">
    <source>
        <dbReference type="ARBA" id="ARBA00004651"/>
    </source>
</evidence>
<dbReference type="Pfam" id="PF01899">
    <property type="entry name" value="MNHE"/>
    <property type="match status" value="1"/>
</dbReference>
<feature type="transmembrane region" description="Helical" evidence="8">
    <location>
        <begin position="35"/>
        <end position="52"/>
    </location>
</feature>
<dbReference type="GO" id="GO:0008324">
    <property type="term" value="F:monoatomic cation transmembrane transporter activity"/>
    <property type="evidence" value="ECO:0007669"/>
    <property type="project" value="InterPro"/>
</dbReference>
<evidence type="ECO:0000256" key="3">
    <source>
        <dbReference type="ARBA" id="ARBA00022475"/>
    </source>
</evidence>